<name>A0ACD4DJR6_9NOCA</name>
<evidence type="ECO:0000313" key="2">
    <source>
        <dbReference type="Proteomes" id="UP001156484"/>
    </source>
</evidence>
<organism evidence="1 2">
    <name type="scientific">Rhodococcus sacchari</name>
    <dbReference type="NCBI Taxonomy" id="2962047"/>
    <lineage>
        <taxon>Bacteria</taxon>
        <taxon>Bacillati</taxon>
        <taxon>Actinomycetota</taxon>
        <taxon>Actinomycetes</taxon>
        <taxon>Mycobacteriales</taxon>
        <taxon>Nocardiaceae</taxon>
        <taxon>Rhodococcus</taxon>
    </lineage>
</organism>
<dbReference type="Proteomes" id="UP001156484">
    <property type="component" value="Chromosome"/>
</dbReference>
<keyword evidence="1" id="KW-0413">Isomerase</keyword>
<proteinExistence type="predicted"/>
<dbReference type="EMBL" id="CP107551">
    <property type="protein sequence ID" value="UYP20262.1"/>
    <property type="molecule type" value="Genomic_DNA"/>
</dbReference>
<evidence type="ECO:0000313" key="1">
    <source>
        <dbReference type="EMBL" id="UYP20262.1"/>
    </source>
</evidence>
<protein>
    <submittedName>
        <fullName evidence="1">Maleylpyruvate isomerase N-terminal domain-containing protein</fullName>
    </submittedName>
</protein>
<reference evidence="1" key="1">
    <citation type="submission" date="2022-10" db="EMBL/GenBank/DDBJ databases">
        <title>Rhodococcus ferula Z13 complete genome.</title>
        <authorList>
            <person name="Long X."/>
            <person name="Zang M."/>
        </authorList>
    </citation>
    <scope>NUCLEOTIDE SEQUENCE</scope>
    <source>
        <strain evidence="1">Z13</strain>
    </source>
</reference>
<sequence>MGRRTVLDYDRYRGAIVEQTDAFADLLAGRDTTTPVPSCPGWTVGQLARHVGYGHRWATEAVRGRGKPRTDRAMRELSQYVDEDPGELAHWLREGARELDAALGEAGPNVQVWTPVPGGRRTPEFFARRFAHETLVHRVDAVLALGERIVLAPDLAADAADEWFALVESTWPRYLAEEHRALHGPDRTLHFHATDEHAEWVVDLTGETFVWRHAHEKCAVAVRGPLQELLLLLYRRRPVEEAEVEVLGDAGLLVAWLEVSAFG</sequence>
<keyword evidence="2" id="KW-1185">Reference proteome</keyword>
<accession>A0ACD4DJR6</accession>
<gene>
    <name evidence="1" type="ORF">OED52_06935</name>
</gene>